<dbReference type="Proteomes" id="UP000070544">
    <property type="component" value="Unassembled WGS sequence"/>
</dbReference>
<gene>
    <name evidence="2" type="ORF">M427DRAFT_201152</name>
</gene>
<dbReference type="EMBL" id="KQ965842">
    <property type="protein sequence ID" value="KXS09951.1"/>
    <property type="molecule type" value="Genomic_DNA"/>
</dbReference>
<protein>
    <submittedName>
        <fullName evidence="2">Uncharacterized protein</fullName>
    </submittedName>
</protein>
<dbReference type="AlphaFoldDB" id="A0A138ZZN0"/>
<evidence type="ECO:0000256" key="1">
    <source>
        <dbReference type="SAM" id="MobiDB-lite"/>
    </source>
</evidence>
<feature type="region of interest" description="Disordered" evidence="1">
    <location>
        <begin position="102"/>
        <end position="136"/>
    </location>
</feature>
<feature type="compositionally biased region" description="Basic and acidic residues" evidence="1">
    <location>
        <begin position="102"/>
        <end position="111"/>
    </location>
</feature>
<evidence type="ECO:0000313" key="2">
    <source>
        <dbReference type="EMBL" id="KXS09951.1"/>
    </source>
</evidence>
<organism evidence="2 3">
    <name type="scientific">Gonapodya prolifera (strain JEL478)</name>
    <name type="common">Monoblepharis prolifera</name>
    <dbReference type="NCBI Taxonomy" id="1344416"/>
    <lineage>
        <taxon>Eukaryota</taxon>
        <taxon>Fungi</taxon>
        <taxon>Fungi incertae sedis</taxon>
        <taxon>Chytridiomycota</taxon>
        <taxon>Chytridiomycota incertae sedis</taxon>
        <taxon>Monoblepharidomycetes</taxon>
        <taxon>Monoblepharidales</taxon>
        <taxon>Gonapodyaceae</taxon>
        <taxon>Gonapodya</taxon>
    </lineage>
</organism>
<keyword evidence="3" id="KW-1185">Reference proteome</keyword>
<proteinExistence type="predicted"/>
<evidence type="ECO:0000313" key="3">
    <source>
        <dbReference type="Proteomes" id="UP000070544"/>
    </source>
</evidence>
<reference evidence="2 3" key="1">
    <citation type="journal article" date="2015" name="Genome Biol. Evol.">
        <title>Phylogenomic analyses indicate that early fungi evolved digesting cell walls of algal ancestors of land plants.</title>
        <authorList>
            <person name="Chang Y."/>
            <person name="Wang S."/>
            <person name="Sekimoto S."/>
            <person name="Aerts A.L."/>
            <person name="Choi C."/>
            <person name="Clum A."/>
            <person name="LaButti K.M."/>
            <person name="Lindquist E.A."/>
            <person name="Yee Ngan C."/>
            <person name="Ohm R.A."/>
            <person name="Salamov A.A."/>
            <person name="Grigoriev I.V."/>
            <person name="Spatafora J.W."/>
            <person name="Berbee M.L."/>
        </authorList>
    </citation>
    <scope>NUCLEOTIDE SEQUENCE [LARGE SCALE GENOMIC DNA]</scope>
    <source>
        <strain evidence="2 3">JEL478</strain>
    </source>
</reference>
<sequence>MQRQRNIDLLSLATTTPLVFTLFQPFLFNDTVARIERTGRTLPDLITSDPPFVRSQNKQSVRVPLLLHPAPSWSETPRSVHTVHPASPVCFLLFARPRTDRIPQEPPERFLSRRPSLSVAPTHRDRSPPHHTSGNIGHWWREVQAAGKRCPALCSCNQLSSHMRSPPGADVVMTSVNDHTFMSK</sequence>
<accession>A0A138ZZN0</accession>
<name>A0A138ZZN0_GONPJ</name>